<evidence type="ECO:0000313" key="1">
    <source>
        <dbReference type="EMBL" id="JAS99015.1"/>
    </source>
</evidence>
<name>A0A1B6JIJ1_9HEMI</name>
<organism evidence="1">
    <name type="scientific">Homalodisca liturata</name>
    <dbReference type="NCBI Taxonomy" id="320908"/>
    <lineage>
        <taxon>Eukaryota</taxon>
        <taxon>Metazoa</taxon>
        <taxon>Ecdysozoa</taxon>
        <taxon>Arthropoda</taxon>
        <taxon>Hexapoda</taxon>
        <taxon>Insecta</taxon>
        <taxon>Pterygota</taxon>
        <taxon>Neoptera</taxon>
        <taxon>Paraneoptera</taxon>
        <taxon>Hemiptera</taxon>
        <taxon>Auchenorrhyncha</taxon>
        <taxon>Membracoidea</taxon>
        <taxon>Cicadellidae</taxon>
        <taxon>Cicadellinae</taxon>
        <taxon>Proconiini</taxon>
        <taxon>Homalodisca</taxon>
    </lineage>
</organism>
<reference evidence="1" key="1">
    <citation type="submission" date="2015-11" db="EMBL/GenBank/DDBJ databases">
        <title>De novo transcriptome assembly of four potential Pierce s Disease insect vectors from Arizona vineyards.</title>
        <authorList>
            <person name="Tassone E.E."/>
        </authorList>
    </citation>
    <scope>NUCLEOTIDE SEQUENCE</scope>
</reference>
<gene>
    <name evidence="1" type="ORF">g.7581</name>
</gene>
<accession>A0A1B6JIJ1</accession>
<dbReference type="AlphaFoldDB" id="A0A1B6JIJ1"/>
<feature type="non-terminal residue" evidence="1">
    <location>
        <position position="1"/>
    </location>
</feature>
<protein>
    <submittedName>
        <fullName evidence="1">Uncharacterized protein</fullName>
    </submittedName>
</protein>
<dbReference type="EMBL" id="GECU01008691">
    <property type="protein sequence ID" value="JAS99015.1"/>
    <property type="molecule type" value="Transcribed_RNA"/>
</dbReference>
<proteinExistence type="predicted"/>
<sequence>NYSKGWLRVAVPIPGQPDTTLALPMTNLLVDKGLHDIRLWLRRMNDSSSNRQLRRCITHAGSQVLQPDTTLALPMANLIVDKGLYESRLWLRRMTDSNSGRQPRRCITHAGSHVLPCPYMASTTQPWPCPAPLRYFTFSHIFHLGFHIKLNICC</sequence>